<accession>A0AAD9P2J4</accession>
<dbReference type="InterPro" id="IPR001190">
    <property type="entry name" value="SRCR"/>
</dbReference>
<evidence type="ECO:0000313" key="7">
    <source>
        <dbReference type="EMBL" id="KAK2187004.1"/>
    </source>
</evidence>
<keyword evidence="8" id="KW-1185">Reference proteome</keyword>
<dbReference type="InterPro" id="IPR006626">
    <property type="entry name" value="PbH1"/>
</dbReference>
<comment type="caution">
    <text evidence="5">Lacks conserved residue(s) required for the propagation of feature annotation.</text>
</comment>
<keyword evidence="4" id="KW-0325">Glycoprotein</keyword>
<dbReference type="GO" id="GO:0045217">
    <property type="term" value="P:cell-cell junction maintenance"/>
    <property type="evidence" value="ECO:0007669"/>
    <property type="project" value="TreeGrafter"/>
</dbReference>
<dbReference type="PROSITE" id="PS50287">
    <property type="entry name" value="SRCR_2"/>
    <property type="match status" value="2"/>
</dbReference>
<name>A0AAD9P2J4_RIDPI</name>
<evidence type="ECO:0000256" key="4">
    <source>
        <dbReference type="ARBA" id="ARBA00023180"/>
    </source>
</evidence>
<dbReference type="SUPFAM" id="SSF56487">
    <property type="entry name" value="SRCR-like"/>
    <property type="match status" value="1"/>
</dbReference>
<dbReference type="InterPro" id="IPR039448">
    <property type="entry name" value="Beta_helix"/>
</dbReference>
<dbReference type="Gene3D" id="2.160.20.10">
    <property type="entry name" value="Single-stranded right-handed beta-helix, Pectin lyase-like"/>
    <property type="match status" value="2"/>
</dbReference>
<dbReference type="SMART" id="SM00202">
    <property type="entry name" value="SR"/>
    <property type="match status" value="1"/>
</dbReference>
<feature type="disulfide bond" evidence="5">
    <location>
        <begin position="1429"/>
        <end position="1439"/>
    </location>
</feature>
<dbReference type="GO" id="GO:0016020">
    <property type="term" value="C:membrane"/>
    <property type="evidence" value="ECO:0007669"/>
    <property type="project" value="InterPro"/>
</dbReference>
<dbReference type="InterPro" id="IPR011050">
    <property type="entry name" value="Pectin_lyase_fold/virulence"/>
</dbReference>
<evidence type="ECO:0000259" key="6">
    <source>
        <dbReference type="PROSITE" id="PS50287"/>
    </source>
</evidence>
<protein>
    <recommendedName>
        <fullName evidence="6">SRCR domain-containing protein</fullName>
    </recommendedName>
</protein>
<keyword evidence="3 5" id="KW-1015">Disulfide bond</keyword>
<feature type="domain" description="SRCR" evidence="6">
    <location>
        <begin position="611"/>
        <end position="712"/>
    </location>
</feature>
<evidence type="ECO:0000256" key="1">
    <source>
        <dbReference type="ARBA" id="ARBA00022729"/>
    </source>
</evidence>
<reference evidence="7" key="1">
    <citation type="journal article" date="2023" name="Mol. Biol. Evol.">
        <title>Third-Generation Sequencing Reveals the Adaptive Role of the Epigenome in Three Deep-Sea Polychaetes.</title>
        <authorList>
            <person name="Perez M."/>
            <person name="Aroh O."/>
            <person name="Sun Y."/>
            <person name="Lan Y."/>
            <person name="Juniper S.K."/>
            <person name="Young C.R."/>
            <person name="Angers B."/>
            <person name="Qian P.Y."/>
        </authorList>
    </citation>
    <scope>NUCLEOTIDE SEQUENCE</scope>
    <source>
        <strain evidence="7">R07B-5</strain>
    </source>
</reference>
<dbReference type="PANTHER" id="PTHR47653:SF1">
    <property type="entry name" value="DELETED IN MALIGNANT BRAIN TUMORS 1 PROTEIN"/>
    <property type="match status" value="1"/>
</dbReference>
<evidence type="ECO:0000256" key="2">
    <source>
        <dbReference type="ARBA" id="ARBA00022737"/>
    </source>
</evidence>
<comment type="caution">
    <text evidence="7">The sequence shown here is derived from an EMBL/GenBank/DDBJ whole genome shotgun (WGS) entry which is preliminary data.</text>
</comment>
<proteinExistence type="predicted"/>
<organism evidence="7 8">
    <name type="scientific">Ridgeia piscesae</name>
    <name type="common">Tubeworm</name>
    <dbReference type="NCBI Taxonomy" id="27915"/>
    <lineage>
        <taxon>Eukaryota</taxon>
        <taxon>Metazoa</taxon>
        <taxon>Spiralia</taxon>
        <taxon>Lophotrochozoa</taxon>
        <taxon>Annelida</taxon>
        <taxon>Polychaeta</taxon>
        <taxon>Sedentaria</taxon>
        <taxon>Canalipalpata</taxon>
        <taxon>Sabellida</taxon>
        <taxon>Siboglinidae</taxon>
        <taxon>Ridgeia</taxon>
    </lineage>
</organism>
<dbReference type="SMART" id="SM00710">
    <property type="entry name" value="PbH1"/>
    <property type="match status" value="17"/>
</dbReference>
<dbReference type="InterPro" id="IPR012334">
    <property type="entry name" value="Pectin_lyas_fold"/>
</dbReference>
<dbReference type="InterPro" id="IPR053243">
    <property type="entry name" value="SJ_maturation_regulator"/>
</dbReference>
<evidence type="ECO:0000256" key="3">
    <source>
        <dbReference type="ARBA" id="ARBA00023157"/>
    </source>
</evidence>
<evidence type="ECO:0000313" key="8">
    <source>
        <dbReference type="Proteomes" id="UP001209878"/>
    </source>
</evidence>
<dbReference type="Proteomes" id="UP001209878">
    <property type="component" value="Unassembled WGS sequence"/>
</dbReference>
<dbReference type="SUPFAM" id="SSF51126">
    <property type="entry name" value="Pectin lyase-like"/>
    <property type="match status" value="2"/>
</dbReference>
<dbReference type="EMBL" id="JAODUO010000181">
    <property type="protein sequence ID" value="KAK2187004.1"/>
    <property type="molecule type" value="Genomic_DNA"/>
</dbReference>
<gene>
    <name evidence="7" type="ORF">NP493_181g06000</name>
</gene>
<dbReference type="InterPro" id="IPR036772">
    <property type="entry name" value="SRCR-like_dom_sf"/>
</dbReference>
<dbReference type="Gene3D" id="3.10.250.10">
    <property type="entry name" value="SRCR-like domain"/>
    <property type="match status" value="1"/>
</dbReference>
<keyword evidence="1" id="KW-0732">Signal</keyword>
<dbReference type="Pfam" id="PF13229">
    <property type="entry name" value="Beta_helix"/>
    <property type="match status" value="2"/>
</dbReference>
<dbReference type="PANTHER" id="PTHR47653">
    <property type="entry name" value="PROTEIN BARK BEETLE"/>
    <property type="match status" value="1"/>
</dbReference>
<feature type="domain" description="SRCR" evidence="6">
    <location>
        <begin position="1362"/>
        <end position="1458"/>
    </location>
</feature>
<dbReference type="Pfam" id="PF00530">
    <property type="entry name" value="SRCR"/>
    <property type="match status" value="1"/>
</dbReference>
<sequence length="1536" mass="169727">MLTLAKADQLRPNVTGDTVLTTGGSPWEVNETVYVLEGVSLTVEAGVTVLLGPGVSLMVYGQFVAEGRPTERIRFAPLDPTTNMTRAVQPTPLPVDCLGLPHWGVLALHNSTTPHRLRYIDILCGGQEADDSTRKNSALFVAANAPAISDVLVSRSAANGIELVDVESEITVCNVTVIDNVLTGLSIVSELVDLADIEAAQLFRMRMSGIEAYNNGQAGLQLTQVETRVTIINSKLTENKYGLHLKKCTTSSRISAVSFTRNSESGVFSEQSDGLLNISDITASANKKYGLSFMKTDRCRPDRVPGVYARQLYINASDISDNKEAGVNFENDCGMSSTIDNSNFDSNVVAIRANNGGTKCKTTINNCTFVNQNETAIRLKTAGEVNISGNQFTNNTGYCINVESQENVLSIIRNKFTGNVIEPPLPLYVYDLETFSAVVIFQTKTKLTMTYNIFNNPDVQFQMATTIQDECYTLNATHNYWGSADVNAIADTLYGHHQQAALAKVLYHPYLESTNESDFDNTSRRYPDVIRGRDIGGIITYNLTLDDVSTPYHVTKDIIVDTNGSLNILPGVNLEFDPGAGVIVRGAVQLAGSPTQHITMTARHIDHHPKVHLLDPYTDGQTVTGVIQILTGEAWHPVYYSYPFEEEKTTFNFLCRAAGFEESVKITRAFIGNVSHGPLQTIMCRTGRFGQCDISDGFVNCSECDVVNVTCQRNYWTGIHLAVDAAPSVIQYVRLRQTNHYRKSAPHRAAISVEFLQNHIVHDVTFEDIFEDDLSRALLVSRVGTNHNIISALSVDMSRGTAIESHDSRIRLTQLDITCRTRRHCSNGIYVDSNRGATLHIREELIVPFISATSENVTASMPLFLKLYSGHRYRRNFVQIYAEDGVRIAVELVRERDFHCINETVTFRDGLRRDSASVQPTTYADRTFFYSTGSVAEVSVEQYDRHCYSALLHVYAFTGDNIDRPLMINGSTFRGLQTGVSLTGITREVSIQNDVFDSCETAILLQGHDRAGRSGVSVSRCNMVNNVNHFRLIMSNFNELQRHVHLTFENNIIVNGGDAVVFQGSQSGEPFTWNVRNNSFRNITGRVLRLRGAGNVTSNTITDNSLIDGVIVDVDERTANRCVTVERNRFQRNTASSVLSFCSSCDSGILLGNDFVNNDIINSVITCINPSLSSTTQTFLNNTVVNNTVTNSVISYSAALLITWTSTLCAHLNTFANPGLTYEVVNEQPTLNSSTRLNFSDNDWGTGDIGLINRRILDGRDMGWNPLIRWSKASTKWVFDASKPLQGRLEKSVTLRRRSAPYVMSGNLLVPVGITLTLEPGVTLSMVPSASLFVEGTIIAKGSPHDLVHFQRSNSVNGLLPLRLIGDINGYRQLQAFIAGEWCSFCRSGWTSHNTDVACRQLGFKGGNSYDYYGYRSTRSNQSTYSLDCDNSEHELGQCRQTPVEPCDEYYYVWIRCSTEKLTSGVHISSMDDGSISAFENVIATNISGIQVSGTPPSVINVTLHNTEFGFVFVGRGIAKEKDVRMRNVTITKVTY</sequence>
<keyword evidence="2" id="KW-0677">Repeat</keyword>
<evidence type="ECO:0000256" key="5">
    <source>
        <dbReference type="PROSITE-ProRule" id="PRU00196"/>
    </source>
</evidence>